<name>A0A841H6C4_9BACT</name>
<keyword evidence="7" id="KW-1185">Reference proteome</keyword>
<dbReference type="InterPro" id="IPR000834">
    <property type="entry name" value="Peptidase_M14"/>
</dbReference>
<evidence type="ECO:0000259" key="5">
    <source>
        <dbReference type="PROSITE" id="PS52035"/>
    </source>
</evidence>
<dbReference type="Gene3D" id="3.40.630.10">
    <property type="entry name" value="Zn peptidases"/>
    <property type="match status" value="1"/>
</dbReference>
<proteinExistence type="inferred from homology"/>
<evidence type="ECO:0000256" key="1">
    <source>
        <dbReference type="ARBA" id="ARBA00001947"/>
    </source>
</evidence>
<dbReference type="RefSeq" id="WP_170032895.1">
    <property type="nucleotide sequence ID" value="NZ_JABDTL010000001.1"/>
</dbReference>
<dbReference type="Pfam" id="PF00246">
    <property type="entry name" value="Peptidase_M14"/>
    <property type="match status" value="1"/>
</dbReference>
<feature type="signal peptide" evidence="4">
    <location>
        <begin position="1"/>
        <end position="22"/>
    </location>
</feature>
<dbReference type="SMART" id="SM00631">
    <property type="entry name" value="Zn_pept"/>
    <property type="match status" value="1"/>
</dbReference>
<dbReference type="Proteomes" id="UP000582837">
    <property type="component" value="Unassembled WGS sequence"/>
</dbReference>
<dbReference type="PROSITE" id="PS51257">
    <property type="entry name" value="PROKAR_LIPOPROTEIN"/>
    <property type="match status" value="1"/>
</dbReference>
<sequence length="567" mass="62769">MPTRTFALSAVAAALLSACGTASPGNQALVVPPLDTLATRAEVSQYAETSRYDDVMRFMAEVDRASPLIHLTTFGATVEGRRLPLAVVGRVADASAAAVRASGKTVVYLQGNIHAGEVEGKESLQELLREFAQGQHARMLDSLVLLIAPIYNADGNERISLTSRPHQLGPVGGQGQRPNAQNLDLNRDHTKLDSPEAQALMDMARAYDPHVWVDLHTTNGTFHAYHLTYAPPLHPNTDALVTGPLNGEWLPTVVAEMKRKHGRNLHDYGNVPTPESPWAAERGAERGWYSFDHRPRFSNNYAGLRNRFGILSEAFAYLPFQDRIAVTSEFVDEVLNWAQANATRIRRATQAADARTLAGERLAVTARLHRGAQPIEILMGAVDTLRHPVTGEPMMRRRDVARPERMADWSTFEAAETEVVPTEWFVPAELTDAVQRLTAHGVRFERLAAPMRMRVEEFRIDSTRAAEQPFQNHRERRVWGRYVSVERTVPAGTLRVVSAQPLGRLAFTLLEPRSDDGFLNWNLLDAALERTPGTYPILRTPAPERTAGRRCPAGTCAVAGTWTRSPE</sequence>
<evidence type="ECO:0000313" key="7">
    <source>
        <dbReference type="Proteomes" id="UP000582837"/>
    </source>
</evidence>
<feature type="domain" description="Peptidase M14" evidence="5">
    <location>
        <begin position="48"/>
        <end position="338"/>
    </location>
</feature>
<dbReference type="CDD" id="cd06241">
    <property type="entry name" value="M14-like"/>
    <property type="match status" value="1"/>
</dbReference>
<dbReference type="PANTHER" id="PTHR11705:SF145">
    <property type="entry name" value="PEPTIDASE M14 CARBOXYPEPTIDASE A DOMAIN-CONTAINING PROTEIN"/>
    <property type="match status" value="1"/>
</dbReference>
<feature type="chain" id="PRO_5032340171" description="Peptidase M14 domain-containing protein" evidence="4">
    <location>
        <begin position="23"/>
        <end position="567"/>
    </location>
</feature>
<accession>A0A841H6C4</accession>
<dbReference type="GO" id="GO:0005615">
    <property type="term" value="C:extracellular space"/>
    <property type="evidence" value="ECO:0007669"/>
    <property type="project" value="TreeGrafter"/>
</dbReference>
<gene>
    <name evidence="6" type="ORF">HNQ61_004946</name>
</gene>
<comment type="similarity">
    <text evidence="2 3">Belongs to the peptidase M14 family.</text>
</comment>
<evidence type="ECO:0000313" key="6">
    <source>
        <dbReference type="EMBL" id="MBB6073279.1"/>
    </source>
</evidence>
<dbReference type="AlphaFoldDB" id="A0A841H6C4"/>
<comment type="caution">
    <text evidence="6">The sequence shown here is derived from an EMBL/GenBank/DDBJ whole genome shotgun (WGS) entry which is preliminary data.</text>
</comment>
<keyword evidence="4" id="KW-0732">Signal</keyword>
<dbReference type="PANTHER" id="PTHR11705">
    <property type="entry name" value="PROTEASE FAMILY M14 CARBOXYPEPTIDASE A,B"/>
    <property type="match status" value="1"/>
</dbReference>
<reference evidence="6 7" key="1">
    <citation type="submission" date="2020-08" db="EMBL/GenBank/DDBJ databases">
        <title>Genomic Encyclopedia of Type Strains, Phase IV (KMG-IV): sequencing the most valuable type-strain genomes for metagenomic binning, comparative biology and taxonomic classification.</title>
        <authorList>
            <person name="Goeker M."/>
        </authorList>
    </citation>
    <scope>NUCLEOTIDE SEQUENCE [LARGE SCALE GENOMIC DNA]</scope>
    <source>
        <strain evidence="6 7">DSM 29007</strain>
    </source>
</reference>
<dbReference type="GO" id="GO:0004181">
    <property type="term" value="F:metallocarboxypeptidase activity"/>
    <property type="evidence" value="ECO:0007669"/>
    <property type="project" value="InterPro"/>
</dbReference>
<evidence type="ECO:0000256" key="2">
    <source>
        <dbReference type="ARBA" id="ARBA00005988"/>
    </source>
</evidence>
<comment type="cofactor">
    <cofactor evidence="1">
        <name>Zn(2+)</name>
        <dbReference type="ChEBI" id="CHEBI:29105"/>
    </cofactor>
</comment>
<dbReference type="GO" id="GO:0008270">
    <property type="term" value="F:zinc ion binding"/>
    <property type="evidence" value="ECO:0007669"/>
    <property type="project" value="InterPro"/>
</dbReference>
<comment type="caution">
    <text evidence="3">Lacks conserved residue(s) required for the propagation of feature annotation.</text>
</comment>
<dbReference type="PROSITE" id="PS52035">
    <property type="entry name" value="PEPTIDASE_M14"/>
    <property type="match status" value="1"/>
</dbReference>
<protein>
    <recommendedName>
        <fullName evidence="5">Peptidase M14 domain-containing protein</fullName>
    </recommendedName>
</protein>
<evidence type="ECO:0000256" key="4">
    <source>
        <dbReference type="SAM" id="SignalP"/>
    </source>
</evidence>
<dbReference type="EMBL" id="JACHIA010000023">
    <property type="protein sequence ID" value="MBB6073279.1"/>
    <property type="molecule type" value="Genomic_DNA"/>
</dbReference>
<dbReference type="GO" id="GO:0006508">
    <property type="term" value="P:proteolysis"/>
    <property type="evidence" value="ECO:0007669"/>
    <property type="project" value="InterPro"/>
</dbReference>
<organism evidence="6 7">
    <name type="scientific">Longimicrobium terrae</name>
    <dbReference type="NCBI Taxonomy" id="1639882"/>
    <lineage>
        <taxon>Bacteria</taxon>
        <taxon>Pseudomonadati</taxon>
        <taxon>Gemmatimonadota</taxon>
        <taxon>Longimicrobiia</taxon>
        <taxon>Longimicrobiales</taxon>
        <taxon>Longimicrobiaceae</taxon>
        <taxon>Longimicrobium</taxon>
    </lineage>
</organism>
<evidence type="ECO:0000256" key="3">
    <source>
        <dbReference type="PROSITE-ProRule" id="PRU01379"/>
    </source>
</evidence>
<dbReference type="SUPFAM" id="SSF53187">
    <property type="entry name" value="Zn-dependent exopeptidases"/>
    <property type="match status" value="1"/>
</dbReference>